<name>A0A9N9EB71_9GLOM</name>
<organism evidence="1 2">
    <name type="scientific">Ambispora gerdemannii</name>
    <dbReference type="NCBI Taxonomy" id="144530"/>
    <lineage>
        <taxon>Eukaryota</taxon>
        <taxon>Fungi</taxon>
        <taxon>Fungi incertae sedis</taxon>
        <taxon>Mucoromycota</taxon>
        <taxon>Glomeromycotina</taxon>
        <taxon>Glomeromycetes</taxon>
        <taxon>Archaeosporales</taxon>
        <taxon>Ambisporaceae</taxon>
        <taxon>Ambispora</taxon>
    </lineage>
</organism>
<sequence>IISLKEKEENEFLNLQYKEQDQNLFLNNTLSESSYKIIQSELSSIDQVQGTITFESRAHVCKNTLKSRSTIIRIPYNQKVEQDLI</sequence>
<dbReference type="Proteomes" id="UP000789831">
    <property type="component" value="Unassembled WGS sequence"/>
</dbReference>
<keyword evidence="2" id="KW-1185">Reference proteome</keyword>
<evidence type="ECO:0000313" key="1">
    <source>
        <dbReference type="EMBL" id="CAG8666891.1"/>
    </source>
</evidence>
<protein>
    <submittedName>
        <fullName evidence="1">1412_t:CDS:1</fullName>
    </submittedName>
</protein>
<gene>
    <name evidence="1" type="ORF">AGERDE_LOCUS12079</name>
</gene>
<accession>A0A9N9EB71</accession>
<evidence type="ECO:0000313" key="2">
    <source>
        <dbReference type="Proteomes" id="UP000789831"/>
    </source>
</evidence>
<dbReference type="AlphaFoldDB" id="A0A9N9EB71"/>
<feature type="non-terminal residue" evidence="1">
    <location>
        <position position="1"/>
    </location>
</feature>
<feature type="non-terminal residue" evidence="1">
    <location>
        <position position="85"/>
    </location>
</feature>
<dbReference type="EMBL" id="CAJVPL010006903">
    <property type="protein sequence ID" value="CAG8666891.1"/>
    <property type="molecule type" value="Genomic_DNA"/>
</dbReference>
<proteinExistence type="predicted"/>
<reference evidence="1" key="1">
    <citation type="submission" date="2021-06" db="EMBL/GenBank/DDBJ databases">
        <authorList>
            <person name="Kallberg Y."/>
            <person name="Tangrot J."/>
            <person name="Rosling A."/>
        </authorList>
    </citation>
    <scope>NUCLEOTIDE SEQUENCE</scope>
    <source>
        <strain evidence="1">MT106</strain>
    </source>
</reference>
<comment type="caution">
    <text evidence="1">The sequence shown here is derived from an EMBL/GenBank/DDBJ whole genome shotgun (WGS) entry which is preliminary data.</text>
</comment>